<evidence type="ECO:0000313" key="2">
    <source>
        <dbReference type="WBParaSite" id="L893_g14614.t1"/>
    </source>
</evidence>
<proteinExistence type="predicted"/>
<organism evidence="1 2">
    <name type="scientific">Steinernema glaseri</name>
    <dbReference type="NCBI Taxonomy" id="37863"/>
    <lineage>
        <taxon>Eukaryota</taxon>
        <taxon>Metazoa</taxon>
        <taxon>Ecdysozoa</taxon>
        <taxon>Nematoda</taxon>
        <taxon>Chromadorea</taxon>
        <taxon>Rhabditida</taxon>
        <taxon>Tylenchina</taxon>
        <taxon>Panagrolaimomorpha</taxon>
        <taxon>Strongyloidoidea</taxon>
        <taxon>Steinernematidae</taxon>
        <taxon>Steinernema</taxon>
    </lineage>
</organism>
<accession>A0A1I7YC40</accession>
<dbReference type="Proteomes" id="UP000095287">
    <property type="component" value="Unplaced"/>
</dbReference>
<dbReference type="WBParaSite" id="L893_g14614.t1">
    <property type="protein sequence ID" value="L893_g14614.t1"/>
    <property type="gene ID" value="L893_g14614"/>
</dbReference>
<evidence type="ECO:0000313" key="1">
    <source>
        <dbReference type="Proteomes" id="UP000095287"/>
    </source>
</evidence>
<keyword evidence="1" id="KW-1185">Reference proteome</keyword>
<protein>
    <submittedName>
        <fullName evidence="2">Alpha-type protein kinase domain-containing protein</fullName>
    </submittedName>
</protein>
<reference evidence="2" key="1">
    <citation type="submission" date="2016-11" db="UniProtKB">
        <authorList>
            <consortium name="WormBaseParasite"/>
        </authorList>
    </citation>
    <scope>IDENTIFICATION</scope>
</reference>
<dbReference type="AlphaFoldDB" id="A0A1I7YC40"/>
<name>A0A1I7YC40_9BILA</name>
<sequence length="246" mass="27803">MQCTAGERNGEFTMNETVIYGKSQLGGVVALFPSRVHEGHTYTFAVKRKVKSGELSVRCQRCIATNNKYKKDGTPLKPVPYIWIKDDSKKAQSCDKNIRKPKAVHNEMTASVREELQDFVGFEDVNALHSEVNLELPDKILSRRIFSYHNAKSYERIADAFGDLPEELKVPLSPKPVYGNAQIENRWILFQETTSTNEPMIIMATVAGLACVRECTHIACDGNFKYNPSSENATFLQVYSMHAIYQ</sequence>